<organism evidence="1 2">
    <name type="scientific">Lactobacillus amylovorus subsp. animalium DSM 16698</name>
    <dbReference type="NCBI Taxonomy" id="695563"/>
    <lineage>
        <taxon>Bacteria</taxon>
        <taxon>Bacillati</taxon>
        <taxon>Bacillota</taxon>
        <taxon>Bacilli</taxon>
        <taxon>Lactobacillales</taxon>
        <taxon>Lactobacillaceae</taxon>
        <taxon>Lactobacillus</taxon>
        <taxon>Lactobacillus amylovorus subsp. animalium</taxon>
    </lineage>
</organism>
<reference evidence="1 2" key="1">
    <citation type="journal article" date="2015" name="Genome Announc.">
        <title>Expanding the biotechnology potential of lactobacilli through comparative genomics of 213 strains and associated genera.</title>
        <authorList>
            <person name="Sun Z."/>
            <person name="Harris H.M."/>
            <person name="McCann A."/>
            <person name="Guo C."/>
            <person name="Argimon S."/>
            <person name="Zhang W."/>
            <person name="Yang X."/>
            <person name="Jeffery I.B."/>
            <person name="Cooney J.C."/>
            <person name="Kagawa T.F."/>
            <person name="Liu W."/>
            <person name="Song Y."/>
            <person name="Salvetti E."/>
            <person name="Wrobel A."/>
            <person name="Rasinkangas P."/>
            <person name="Parkhill J."/>
            <person name="Rea M.C."/>
            <person name="O'Sullivan O."/>
            <person name="Ritari J."/>
            <person name="Douillard F.P."/>
            <person name="Paul Ross R."/>
            <person name="Yang R."/>
            <person name="Briner A.E."/>
            <person name="Felis G.E."/>
            <person name="de Vos W.M."/>
            <person name="Barrangou R."/>
            <person name="Klaenhammer T.R."/>
            <person name="Caufield P.W."/>
            <person name="Cui Y."/>
            <person name="Zhang H."/>
            <person name="O'Toole P.W."/>
        </authorList>
    </citation>
    <scope>NUCLEOTIDE SEQUENCE [LARGE SCALE GENOMIC DNA]</scope>
    <source>
        <strain evidence="1 2">DSM 16698</strain>
    </source>
</reference>
<evidence type="ECO:0000313" key="2">
    <source>
        <dbReference type="Proteomes" id="UP000051529"/>
    </source>
</evidence>
<sequence>MAFKIKMTVNQAIEGCSAVVIGVLTRKANPNYHNEADVNEYPKNVRLAITNDPSGVNSGQIISIKVKNADNIQVGQEFTFNSKNGARVPNGEIHFWTRNGFVQVAMKGDGIFEGN</sequence>
<protein>
    <submittedName>
        <fullName evidence="1">Uncharacterized protein</fullName>
    </submittedName>
</protein>
<comment type="caution">
    <text evidence="1">The sequence shown here is derived from an EMBL/GenBank/DDBJ whole genome shotgun (WGS) entry which is preliminary data.</text>
</comment>
<dbReference type="PATRIC" id="fig|695563.3.peg.168"/>
<name>A0A0R2L132_LACAM</name>
<dbReference type="AlphaFoldDB" id="A0A0R2L132"/>
<dbReference type="RefSeq" id="WP_056985315.1">
    <property type="nucleotide sequence ID" value="NZ_JQBQ01000011.1"/>
</dbReference>
<gene>
    <name evidence="1" type="ORF">IV44_GL000160</name>
</gene>
<evidence type="ECO:0000313" key="1">
    <source>
        <dbReference type="EMBL" id="KRN92292.1"/>
    </source>
</evidence>
<proteinExistence type="predicted"/>
<dbReference type="Proteomes" id="UP000051529">
    <property type="component" value="Unassembled WGS sequence"/>
</dbReference>
<dbReference type="EMBL" id="JQBQ01000011">
    <property type="protein sequence ID" value="KRN92292.1"/>
    <property type="molecule type" value="Genomic_DNA"/>
</dbReference>
<accession>A0A0R2L132</accession>